<sequence length="341" mass="39645">MTNPPVEPPKKRGRKKKVIEEPTRPVHTKQKKKAVSKNITNMTDFITSETNSRKMNIILYLKCHLKDIDQYIIDQKWKTDNLIYDPQVPNDILPYSETKQFQTIQTEEINEFSQSNIISTNTNLCSKCSKISVNKTHSDKNLLKEEDIEKIKELKLTFYKNDIPDKKVDCFWCTCPFDNDPFYILQHGSDNTVLAHGSFCTPECSVAHLFGNMNWDESTKMDSYSLINTFYNSNTDSNENIKPACSPFYFLDKYYGTLTIQEYRRLSKSRNVMLCIDKPVTRILPELHEDNESKTISGSMIQPQQRGNYRVKRQSEKNATVNRNDIIRDNFRGMNSTLVSV</sequence>
<organism evidence="2">
    <name type="scientific">viral metagenome</name>
    <dbReference type="NCBI Taxonomy" id="1070528"/>
    <lineage>
        <taxon>unclassified sequences</taxon>
        <taxon>metagenomes</taxon>
        <taxon>organismal metagenomes</taxon>
    </lineage>
</organism>
<reference evidence="2" key="1">
    <citation type="journal article" date="2020" name="Nature">
        <title>Giant virus diversity and host interactions through global metagenomics.</title>
        <authorList>
            <person name="Schulz F."/>
            <person name="Roux S."/>
            <person name="Paez-Espino D."/>
            <person name="Jungbluth S."/>
            <person name="Walsh D.A."/>
            <person name="Denef V.J."/>
            <person name="McMahon K.D."/>
            <person name="Konstantinidis K.T."/>
            <person name="Eloe-Fadrosh E.A."/>
            <person name="Kyrpides N.C."/>
            <person name="Woyke T."/>
        </authorList>
    </citation>
    <scope>NUCLEOTIDE SEQUENCE</scope>
    <source>
        <strain evidence="2">GVMAG-M-3300021375-17</strain>
    </source>
</reference>
<proteinExistence type="predicted"/>
<feature type="compositionally biased region" description="Polar residues" evidence="1">
    <location>
        <begin position="294"/>
        <end position="307"/>
    </location>
</feature>
<dbReference type="EMBL" id="MN739456">
    <property type="protein sequence ID" value="QHT05516.1"/>
    <property type="molecule type" value="Genomic_DNA"/>
</dbReference>
<accession>A0A6C0CL53</accession>
<feature type="region of interest" description="Disordered" evidence="1">
    <location>
        <begin position="1"/>
        <end position="29"/>
    </location>
</feature>
<name>A0A6C0CL53_9ZZZZ</name>
<evidence type="ECO:0008006" key="3">
    <source>
        <dbReference type="Google" id="ProtNLM"/>
    </source>
</evidence>
<protein>
    <recommendedName>
        <fullName evidence="3">MYM-type domain-containing protein</fullName>
    </recommendedName>
</protein>
<dbReference type="AlphaFoldDB" id="A0A6C0CL53"/>
<feature type="region of interest" description="Disordered" evidence="1">
    <location>
        <begin position="293"/>
        <end position="317"/>
    </location>
</feature>
<evidence type="ECO:0000313" key="2">
    <source>
        <dbReference type="EMBL" id="QHT05516.1"/>
    </source>
</evidence>
<evidence type="ECO:0000256" key="1">
    <source>
        <dbReference type="SAM" id="MobiDB-lite"/>
    </source>
</evidence>